<dbReference type="GO" id="GO:0032259">
    <property type="term" value="P:methylation"/>
    <property type="evidence" value="ECO:0007669"/>
    <property type="project" value="UniProtKB-KW"/>
</dbReference>
<dbReference type="InterPro" id="IPR029063">
    <property type="entry name" value="SAM-dependent_MTases_sf"/>
</dbReference>
<dbReference type="SUPFAM" id="SSF53335">
    <property type="entry name" value="S-adenosyl-L-methionine-dependent methyltransferases"/>
    <property type="match status" value="1"/>
</dbReference>
<keyword evidence="1" id="KW-0489">Methyltransferase</keyword>
<keyword evidence="1" id="KW-0808">Transferase</keyword>
<dbReference type="RefSeq" id="WP_091937889.1">
    <property type="nucleotide sequence ID" value="NZ_FOUJ01000007.1"/>
</dbReference>
<sequence length="302" mass="35756">MHKGKIVVKDGKTEIIDCELCGFKHLQPIPSKEEIKKYYEKQYYQDTKPNLLDYEKEIRETQWSNLWYKDKLDIVNNYIKYHSETKRLLDVGCGNGLFLRFMSENGWEANGIEPSFTASEIANSLNLNVKNKTLEDFIEDKWYRYFDFINLKCVLEHVPNPTEIINICKYLLKEEGIICIEVPNDFNILQLETHRLKLCKSRYWLAIPDHINYFDFSSLSQLLKKCGFDIHLQTTDFPMELFLLMEDNYVDNKEKGSKCHKRRMSFEVNISDEIRRDLYNSMAQLGIGRTCVIYATLNPHKQ</sequence>
<evidence type="ECO:0000313" key="1">
    <source>
        <dbReference type="EMBL" id="SFM88946.1"/>
    </source>
</evidence>
<dbReference type="OrthoDB" id="142890at2157"/>
<reference evidence="2" key="1">
    <citation type="submission" date="2016-10" db="EMBL/GenBank/DDBJ databases">
        <authorList>
            <person name="Varghese N."/>
            <person name="Submissions S."/>
        </authorList>
    </citation>
    <scope>NUCLEOTIDE SEQUENCE [LARGE SCALE GENOMIC DNA]</scope>
    <source>
        <strain evidence="2">Mob M</strain>
    </source>
</reference>
<dbReference type="EMBL" id="FOUJ01000007">
    <property type="protein sequence ID" value="SFM88946.1"/>
    <property type="molecule type" value="Genomic_DNA"/>
</dbReference>
<dbReference type="AlphaFoldDB" id="A0A1I4UJ02"/>
<dbReference type="CDD" id="cd02440">
    <property type="entry name" value="AdoMet_MTases"/>
    <property type="match status" value="1"/>
</dbReference>
<keyword evidence="2" id="KW-1185">Reference proteome</keyword>
<accession>A0A1I4UJ02</accession>
<dbReference type="PANTHER" id="PTHR43861:SF6">
    <property type="entry name" value="METHYLTRANSFERASE TYPE 11"/>
    <property type="match status" value="1"/>
</dbReference>
<name>A0A1I4UJ02_9EURY</name>
<dbReference type="STRING" id="487685.SAMN04488696_2738"/>
<gene>
    <name evidence="1" type="ORF">SAMN04488696_2738</name>
</gene>
<dbReference type="Gene3D" id="3.40.50.150">
    <property type="entry name" value="Vaccinia Virus protein VP39"/>
    <property type="match status" value="1"/>
</dbReference>
<dbReference type="Proteomes" id="UP000198535">
    <property type="component" value="Unassembled WGS sequence"/>
</dbReference>
<dbReference type="GO" id="GO:0008168">
    <property type="term" value="F:methyltransferase activity"/>
    <property type="evidence" value="ECO:0007669"/>
    <property type="project" value="UniProtKB-KW"/>
</dbReference>
<evidence type="ECO:0000313" key="2">
    <source>
        <dbReference type="Proteomes" id="UP000198535"/>
    </source>
</evidence>
<organism evidence="1 2">
    <name type="scientific">Methanolobus profundi</name>
    <dbReference type="NCBI Taxonomy" id="487685"/>
    <lineage>
        <taxon>Archaea</taxon>
        <taxon>Methanobacteriati</taxon>
        <taxon>Methanobacteriota</taxon>
        <taxon>Stenosarchaea group</taxon>
        <taxon>Methanomicrobia</taxon>
        <taxon>Methanosarcinales</taxon>
        <taxon>Methanosarcinaceae</taxon>
        <taxon>Methanolobus</taxon>
    </lineage>
</organism>
<proteinExistence type="predicted"/>
<dbReference type="Pfam" id="PF13489">
    <property type="entry name" value="Methyltransf_23"/>
    <property type="match status" value="1"/>
</dbReference>
<protein>
    <submittedName>
        <fullName evidence="1">Methyltransferase domain-containing protein</fullName>
    </submittedName>
</protein>
<dbReference type="PANTHER" id="PTHR43861">
    <property type="entry name" value="TRANS-ACONITATE 2-METHYLTRANSFERASE-RELATED"/>
    <property type="match status" value="1"/>
</dbReference>